<proteinExistence type="predicted"/>
<dbReference type="AlphaFoldDB" id="A0A6A4HF83"/>
<keyword evidence="1" id="KW-0732">Signal</keyword>
<dbReference type="EMBL" id="ML769525">
    <property type="protein sequence ID" value="KAE9395764.1"/>
    <property type="molecule type" value="Genomic_DNA"/>
</dbReference>
<keyword evidence="3" id="KW-1185">Reference proteome</keyword>
<reference evidence="2" key="1">
    <citation type="journal article" date="2019" name="Environ. Microbiol.">
        <title>Fungal ecological strategies reflected in gene transcription - a case study of two litter decomposers.</title>
        <authorList>
            <person name="Barbi F."/>
            <person name="Kohler A."/>
            <person name="Barry K."/>
            <person name="Baskaran P."/>
            <person name="Daum C."/>
            <person name="Fauchery L."/>
            <person name="Ihrmark K."/>
            <person name="Kuo A."/>
            <person name="LaButti K."/>
            <person name="Lipzen A."/>
            <person name="Morin E."/>
            <person name="Grigoriev I.V."/>
            <person name="Henrissat B."/>
            <person name="Lindahl B."/>
            <person name="Martin F."/>
        </authorList>
    </citation>
    <scope>NUCLEOTIDE SEQUENCE</scope>
    <source>
        <strain evidence="2">JB14</strain>
    </source>
</reference>
<evidence type="ECO:0000313" key="2">
    <source>
        <dbReference type="EMBL" id="KAE9395764.1"/>
    </source>
</evidence>
<evidence type="ECO:0000256" key="1">
    <source>
        <dbReference type="SAM" id="SignalP"/>
    </source>
</evidence>
<evidence type="ECO:0000313" key="3">
    <source>
        <dbReference type="Proteomes" id="UP000799118"/>
    </source>
</evidence>
<gene>
    <name evidence="2" type="ORF">BT96DRAFT_138736</name>
</gene>
<accession>A0A6A4HF83</accession>
<protein>
    <submittedName>
        <fullName evidence="2">Uncharacterized protein</fullName>
    </submittedName>
</protein>
<dbReference type="Proteomes" id="UP000799118">
    <property type="component" value="Unassembled WGS sequence"/>
</dbReference>
<name>A0A6A4HF83_9AGAR</name>
<feature type="chain" id="PRO_5025642802" evidence="1">
    <location>
        <begin position="27"/>
        <end position="85"/>
    </location>
</feature>
<feature type="signal peptide" evidence="1">
    <location>
        <begin position="1"/>
        <end position="26"/>
    </location>
</feature>
<organism evidence="2 3">
    <name type="scientific">Gymnopus androsaceus JB14</name>
    <dbReference type="NCBI Taxonomy" id="1447944"/>
    <lineage>
        <taxon>Eukaryota</taxon>
        <taxon>Fungi</taxon>
        <taxon>Dikarya</taxon>
        <taxon>Basidiomycota</taxon>
        <taxon>Agaricomycotina</taxon>
        <taxon>Agaricomycetes</taxon>
        <taxon>Agaricomycetidae</taxon>
        <taxon>Agaricales</taxon>
        <taxon>Marasmiineae</taxon>
        <taxon>Omphalotaceae</taxon>
        <taxon>Gymnopus</taxon>
    </lineage>
</organism>
<sequence length="85" mass="9411">MADWNSENQNFITLEALLLLLSHSHSLHTHISRPSGLNVKNPAYIFDSHVRDRIDWVLEDMGVSSKVGYKGRKESALPAPGAGNV</sequence>